<dbReference type="AlphaFoldDB" id="A0A3N0XPP0"/>
<name>A0A3N0XPP0_ANAGA</name>
<organism evidence="2 3">
    <name type="scientific">Anabarilius grahami</name>
    <name type="common">Kanglang fish</name>
    <name type="synonym">Barilius grahami</name>
    <dbReference type="NCBI Taxonomy" id="495550"/>
    <lineage>
        <taxon>Eukaryota</taxon>
        <taxon>Metazoa</taxon>
        <taxon>Chordata</taxon>
        <taxon>Craniata</taxon>
        <taxon>Vertebrata</taxon>
        <taxon>Euteleostomi</taxon>
        <taxon>Actinopterygii</taxon>
        <taxon>Neopterygii</taxon>
        <taxon>Teleostei</taxon>
        <taxon>Ostariophysi</taxon>
        <taxon>Cypriniformes</taxon>
        <taxon>Xenocyprididae</taxon>
        <taxon>Xenocypridinae</taxon>
        <taxon>Xenocypridinae incertae sedis</taxon>
        <taxon>Anabarilius</taxon>
    </lineage>
</organism>
<feature type="region of interest" description="Disordered" evidence="1">
    <location>
        <begin position="47"/>
        <end position="93"/>
    </location>
</feature>
<dbReference type="Proteomes" id="UP000281406">
    <property type="component" value="Unassembled WGS sequence"/>
</dbReference>
<protein>
    <submittedName>
        <fullName evidence="2">Uncharacterized protein</fullName>
    </submittedName>
</protein>
<keyword evidence="3" id="KW-1185">Reference proteome</keyword>
<comment type="caution">
    <text evidence="2">The sequence shown here is derived from an EMBL/GenBank/DDBJ whole genome shotgun (WGS) entry which is preliminary data.</text>
</comment>
<accession>A0A3N0XPP0</accession>
<evidence type="ECO:0000313" key="2">
    <source>
        <dbReference type="EMBL" id="ROI87634.1"/>
    </source>
</evidence>
<dbReference type="EMBL" id="RJVU01066984">
    <property type="protein sequence ID" value="ROI87634.1"/>
    <property type="molecule type" value="Genomic_DNA"/>
</dbReference>
<proteinExistence type="predicted"/>
<reference evidence="2 3" key="1">
    <citation type="submission" date="2018-10" db="EMBL/GenBank/DDBJ databases">
        <title>Genome assembly for a Yunnan-Guizhou Plateau 3E fish, Anabarilius grahami (Regan), and its evolutionary and genetic applications.</title>
        <authorList>
            <person name="Jiang W."/>
        </authorList>
    </citation>
    <scope>NUCLEOTIDE SEQUENCE [LARGE SCALE GENOMIC DNA]</scope>
    <source>
        <strain evidence="2">AG-KIZ</strain>
        <tissue evidence="2">Muscle</tissue>
    </source>
</reference>
<feature type="compositionally biased region" description="Polar residues" evidence="1">
    <location>
        <begin position="57"/>
        <end position="93"/>
    </location>
</feature>
<dbReference type="OrthoDB" id="7756796at2759"/>
<sequence length="227" mass="24530">MEQIKSLLLSLNKNPVSILAENTEPVDRFYEDYDIISTAASNNTFWSSPAGVHQDPESSAQFVQTIEPQSATASQDFSGSSQTSQDTMESHTVSLQSTIRVALPKLGLDTPPAQTAGSSALFWTTTTKDLSVPVCKDFVAEYLSALGSESQRMQVNPAVRTLSNMEEAEKSGLANMPAVEPCVAALVVSPDEALRPNLRCPSAECRRTDDLIVKAHNTATRVGFLIH</sequence>
<evidence type="ECO:0000256" key="1">
    <source>
        <dbReference type="SAM" id="MobiDB-lite"/>
    </source>
</evidence>
<gene>
    <name evidence="2" type="ORF">DPX16_0079</name>
</gene>
<evidence type="ECO:0000313" key="3">
    <source>
        <dbReference type="Proteomes" id="UP000281406"/>
    </source>
</evidence>